<dbReference type="PANTHER" id="PTHR10794:SF94">
    <property type="entry name" value="ESTERASE YHET-RELATED"/>
    <property type="match status" value="1"/>
</dbReference>
<dbReference type="SUPFAM" id="SSF53474">
    <property type="entry name" value="alpha/beta-Hydrolases"/>
    <property type="match status" value="1"/>
</dbReference>
<dbReference type="STRING" id="530564.Psta_4160"/>
<dbReference type="PANTHER" id="PTHR10794">
    <property type="entry name" value="ABHYDROLASE DOMAIN-CONTAINING PROTEIN"/>
    <property type="match status" value="1"/>
</dbReference>
<dbReference type="EMBL" id="CP001848">
    <property type="protein sequence ID" value="ADB18809.1"/>
    <property type="molecule type" value="Genomic_DNA"/>
</dbReference>
<reference evidence="7 8" key="1">
    <citation type="journal article" date="2009" name="Stand. Genomic Sci.">
        <title>Complete genome sequence of Pirellula staleyi type strain (ATCC 27377).</title>
        <authorList>
            <person name="Clum A."/>
            <person name="Tindall B.J."/>
            <person name="Sikorski J."/>
            <person name="Ivanova N."/>
            <person name="Mavrommatis K."/>
            <person name="Lucas S."/>
            <person name="Glavina del Rio T."/>
            <person name="Nolan M."/>
            <person name="Chen F."/>
            <person name="Tice H."/>
            <person name="Pitluck S."/>
            <person name="Cheng J.F."/>
            <person name="Chertkov O."/>
            <person name="Brettin T."/>
            <person name="Han C."/>
            <person name="Detter J.C."/>
            <person name="Kuske C."/>
            <person name="Bruce D."/>
            <person name="Goodwin L."/>
            <person name="Ovchinikova G."/>
            <person name="Pati A."/>
            <person name="Mikhailova N."/>
            <person name="Chen A."/>
            <person name="Palaniappan K."/>
            <person name="Land M."/>
            <person name="Hauser L."/>
            <person name="Chang Y.J."/>
            <person name="Jeffries C.D."/>
            <person name="Chain P."/>
            <person name="Rohde M."/>
            <person name="Goker M."/>
            <person name="Bristow J."/>
            <person name="Eisen J.A."/>
            <person name="Markowitz V."/>
            <person name="Hugenholtz P."/>
            <person name="Kyrpides N.C."/>
            <person name="Klenk H.P."/>
            <person name="Lapidus A."/>
        </authorList>
    </citation>
    <scope>NUCLEOTIDE SEQUENCE [LARGE SCALE GENOMIC DNA]</scope>
    <source>
        <strain evidence="8">ATCC 27377 / DSM 6068 / ICPB 4128</strain>
    </source>
</reference>
<evidence type="ECO:0000256" key="5">
    <source>
        <dbReference type="SAM" id="MobiDB-lite"/>
    </source>
</evidence>
<dbReference type="InterPro" id="IPR000952">
    <property type="entry name" value="AB_hydrolase_4_CS"/>
</dbReference>
<protein>
    <submittedName>
        <fullName evidence="7">Alpha/beta hydrolase fold protein</fullName>
    </submittedName>
</protein>
<feature type="region of interest" description="Disordered" evidence="5">
    <location>
        <begin position="338"/>
        <end position="360"/>
    </location>
</feature>
<dbReference type="InterPro" id="IPR000073">
    <property type="entry name" value="AB_hydrolase_1"/>
</dbReference>
<dbReference type="InterPro" id="IPR029058">
    <property type="entry name" value="AB_hydrolase_fold"/>
</dbReference>
<name>D2R3W0_PIRSD</name>
<keyword evidence="3 7" id="KW-0378">Hydrolase</keyword>
<evidence type="ECO:0000256" key="1">
    <source>
        <dbReference type="ARBA" id="ARBA00010884"/>
    </source>
</evidence>
<dbReference type="PRINTS" id="PR00111">
    <property type="entry name" value="ABHYDROLASE"/>
</dbReference>
<dbReference type="PROSITE" id="PS01133">
    <property type="entry name" value="UPF0017"/>
    <property type="match status" value="1"/>
</dbReference>
<dbReference type="KEGG" id="psl:Psta_4160"/>
<feature type="active site" description="Charge relay system" evidence="4">
    <location>
        <position position="272"/>
    </location>
</feature>
<dbReference type="PIRSF" id="PIRSF005211">
    <property type="entry name" value="Ab_hydro_YheT"/>
    <property type="match status" value="1"/>
</dbReference>
<evidence type="ECO:0000256" key="4">
    <source>
        <dbReference type="PIRSR" id="PIRSR005211-1"/>
    </source>
</evidence>
<dbReference type="Gene3D" id="3.40.50.1820">
    <property type="entry name" value="alpha/beta hydrolase"/>
    <property type="match status" value="1"/>
</dbReference>
<comment type="similarity">
    <text evidence="1">Belongs to the AB hydrolase superfamily. AB hydrolase 4 family.</text>
</comment>
<proteinExistence type="inferred from homology"/>
<dbReference type="Pfam" id="PF00561">
    <property type="entry name" value="Abhydrolase_1"/>
    <property type="match status" value="1"/>
</dbReference>
<gene>
    <name evidence="7" type="ordered locus">Psta_4160</name>
</gene>
<evidence type="ECO:0000313" key="7">
    <source>
        <dbReference type="EMBL" id="ADB18809.1"/>
    </source>
</evidence>
<feature type="active site" description="Charge relay system" evidence="4">
    <location>
        <position position="299"/>
    </location>
</feature>
<evidence type="ECO:0000259" key="6">
    <source>
        <dbReference type="Pfam" id="PF00561"/>
    </source>
</evidence>
<dbReference type="Proteomes" id="UP000001887">
    <property type="component" value="Chromosome"/>
</dbReference>
<dbReference type="HOGENOM" id="CLU_032487_0_0_0"/>
<keyword evidence="2" id="KW-0719">Serine esterase</keyword>
<feature type="domain" description="AB hydrolase-1" evidence="6">
    <location>
        <begin position="68"/>
        <end position="303"/>
    </location>
</feature>
<dbReference type="AlphaFoldDB" id="D2R3W0"/>
<dbReference type="InterPro" id="IPR050960">
    <property type="entry name" value="AB_hydrolase_4_sf"/>
</dbReference>
<evidence type="ECO:0000313" key="8">
    <source>
        <dbReference type="Proteomes" id="UP000001887"/>
    </source>
</evidence>
<feature type="active site" description="Charge relay system" evidence="4">
    <location>
        <position position="145"/>
    </location>
</feature>
<dbReference type="OrthoDB" id="332676at2"/>
<sequence length="360" mass="39632">MNWSRVPPFRAHPLVRGGHLQTVLGCYLPGPKSTYVAKLRLVPLADGDSLAIHDDCPEQWQAGDRVAVLFHGLGGSHQSGYMRRGADKLNARGIRVIRVDLRGSGAGFAYARHLGHAARSDDVHAAVQFVADLCPGSPLVIAGFSMGANMVLKYLGAHASNVPDCVIGGMAVAPPVDLVHCAEHIQKGMQRAYDQMFVRNLMRLVERRRREIPGVVDVDLSPQPKRLWDFDDRFTARLGGFKDAHDYYSQASSKPQLSKIRHSTLIITADDDPIVPISSFEAAVLSPTTELMVTRSGGHLGFISSNPREGDRRWMEWRLVDFVTSVMPVHAPLLIRSRRTDAHGPVHTPTHTKTHSSSSR</sequence>
<dbReference type="GO" id="GO:0034338">
    <property type="term" value="F:short-chain carboxylesterase activity"/>
    <property type="evidence" value="ECO:0007669"/>
    <property type="project" value="TreeGrafter"/>
</dbReference>
<evidence type="ECO:0000256" key="3">
    <source>
        <dbReference type="ARBA" id="ARBA00022801"/>
    </source>
</evidence>
<evidence type="ECO:0000256" key="2">
    <source>
        <dbReference type="ARBA" id="ARBA00022487"/>
    </source>
</evidence>
<dbReference type="eggNOG" id="COG0429">
    <property type="taxonomic scope" value="Bacteria"/>
</dbReference>
<dbReference type="ESTHER" id="pirsd-d2r3w0">
    <property type="family name" value="abh_upf0017"/>
</dbReference>
<dbReference type="GO" id="GO:0047372">
    <property type="term" value="F:monoacylglycerol lipase activity"/>
    <property type="evidence" value="ECO:0007669"/>
    <property type="project" value="TreeGrafter"/>
</dbReference>
<dbReference type="InterPro" id="IPR012020">
    <property type="entry name" value="ABHD4"/>
</dbReference>
<keyword evidence="8" id="KW-1185">Reference proteome</keyword>
<organism evidence="7 8">
    <name type="scientific">Pirellula staleyi (strain ATCC 27377 / DSM 6068 / ICPB 4128)</name>
    <name type="common">Pirella staleyi</name>
    <dbReference type="NCBI Taxonomy" id="530564"/>
    <lineage>
        <taxon>Bacteria</taxon>
        <taxon>Pseudomonadati</taxon>
        <taxon>Planctomycetota</taxon>
        <taxon>Planctomycetia</taxon>
        <taxon>Pirellulales</taxon>
        <taxon>Pirellulaceae</taxon>
        <taxon>Pirellula</taxon>
    </lineage>
</organism>
<feature type="compositionally biased region" description="Low complexity" evidence="5">
    <location>
        <begin position="347"/>
        <end position="360"/>
    </location>
</feature>
<accession>D2R3W0</accession>